<organism evidence="4">
    <name type="scientific">Onchocerca ochengi</name>
    <name type="common">Filarial nematode worm</name>
    <dbReference type="NCBI Taxonomy" id="42157"/>
    <lineage>
        <taxon>Eukaryota</taxon>
        <taxon>Metazoa</taxon>
        <taxon>Ecdysozoa</taxon>
        <taxon>Nematoda</taxon>
        <taxon>Chromadorea</taxon>
        <taxon>Rhabditida</taxon>
        <taxon>Spirurina</taxon>
        <taxon>Spiruromorpha</taxon>
        <taxon>Filarioidea</taxon>
        <taxon>Onchocercidae</taxon>
        <taxon>Onchocerca</taxon>
    </lineage>
</organism>
<evidence type="ECO:0000313" key="3">
    <source>
        <dbReference type="Proteomes" id="UP000271087"/>
    </source>
</evidence>
<dbReference type="OrthoDB" id="6021021at2759"/>
<keyword evidence="3" id="KW-1185">Reference proteome</keyword>
<evidence type="ECO:0000256" key="1">
    <source>
        <dbReference type="SAM" id="MobiDB-lite"/>
    </source>
</evidence>
<feature type="region of interest" description="Disordered" evidence="1">
    <location>
        <begin position="260"/>
        <end position="279"/>
    </location>
</feature>
<dbReference type="Proteomes" id="UP000271087">
    <property type="component" value="Unassembled WGS sequence"/>
</dbReference>
<reference evidence="2 3" key="2">
    <citation type="submission" date="2018-08" db="EMBL/GenBank/DDBJ databases">
        <authorList>
            <person name="Laetsch R D."/>
            <person name="Stevens L."/>
            <person name="Kumar S."/>
            <person name="Blaxter L. M."/>
        </authorList>
    </citation>
    <scope>NUCLEOTIDE SEQUENCE [LARGE SCALE GENOMIC DNA]</scope>
</reference>
<dbReference type="AlphaFoldDB" id="A0A182ENG6"/>
<sequence>MDVYENAKSFRKNRKKQQQLPIGITRKQHSNIQKEHLLHLFDNEMINDLGNVQRRLQRRHLMKDLFDNNHIIEHEIININESDVITDNITTTSNTDIINLSTFLSMATNPINDKFKTIEDINDATTRIPRNKRMAEIKRYEPIEAHCKCIGKPDMECIRFQSKPSSDNARCICTYDNEMNIAWPCFNISIWYEEECNTCFEDGFCEPKEDQLIVAANWPCLCRNRTTDSPLILLKKRHCLRTLNNVRQLWMMTLFPSTTTTTTTTTTEKPTTTTTTKQSARVTAPETVKAMGFTSLIIN</sequence>
<proteinExistence type="predicted"/>
<name>A0A182ENG6_ONCOC</name>
<reference evidence="4" key="1">
    <citation type="submission" date="2016-06" db="UniProtKB">
        <authorList>
            <consortium name="WormBaseParasite"/>
        </authorList>
    </citation>
    <scope>IDENTIFICATION</scope>
</reference>
<dbReference type="EMBL" id="UYRW01004880">
    <property type="protein sequence ID" value="VDM93255.1"/>
    <property type="molecule type" value="Genomic_DNA"/>
</dbReference>
<accession>A0A182ENG6</accession>
<dbReference type="WBParaSite" id="nOo.2.0.1.t09667-RA">
    <property type="protein sequence ID" value="nOo.2.0.1.t09667-RA"/>
    <property type="gene ID" value="nOo.2.0.1.g09667"/>
</dbReference>
<evidence type="ECO:0000313" key="2">
    <source>
        <dbReference type="EMBL" id="VDM93255.1"/>
    </source>
</evidence>
<protein>
    <submittedName>
        <fullName evidence="2 4">Uncharacterized protein</fullName>
    </submittedName>
</protein>
<gene>
    <name evidence="2" type="ORF">NOO_LOCUS9667</name>
</gene>
<evidence type="ECO:0000313" key="4">
    <source>
        <dbReference type="WBParaSite" id="nOo.2.0.1.t09667-RA"/>
    </source>
</evidence>
<dbReference type="STRING" id="42157.A0A182ENG6"/>
<feature type="compositionally biased region" description="Low complexity" evidence="1">
    <location>
        <begin position="260"/>
        <end position="276"/>
    </location>
</feature>